<feature type="region of interest" description="Disordered" evidence="13">
    <location>
        <begin position="709"/>
        <end position="767"/>
    </location>
</feature>
<dbReference type="Pfam" id="PF12513">
    <property type="entry name" value="SUV3_C"/>
    <property type="match status" value="1"/>
</dbReference>
<dbReference type="PANTHER" id="PTHR12131">
    <property type="entry name" value="ATP-DEPENDENT RNA AND DNA HELICASE"/>
    <property type="match status" value="1"/>
</dbReference>
<dbReference type="InterPro" id="IPR041082">
    <property type="entry name" value="Suv3_C_1"/>
</dbReference>
<evidence type="ECO:0000256" key="3">
    <source>
        <dbReference type="ARBA" id="ARBA00004173"/>
    </source>
</evidence>
<evidence type="ECO:0000259" key="14">
    <source>
        <dbReference type="PROSITE" id="PS51194"/>
    </source>
</evidence>
<evidence type="ECO:0000256" key="10">
    <source>
        <dbReference type="ARBA" id="ARBA00022946"/>
    </source>
</evidence>
<comment type="cofactor">
    <cofactor evidence="2">
        <name>Mg(2+)</name>
        <dbReference type="ChEBI" id="CHEBI:18420"/>
    </cofactor>
</comment>
<dbReference type="FunFam" id="3.40.50.300:FF:000269">
    <property type="entry name" value="ATP-dependent RNA helicase SUPV3L1, mitochondrial"/>
    <property type="match status" value="1"/>
</dbReference>
<dbReference type="InterPro" id="IPR055206">
    <property type="entry name" value="DEXQc_SUV3"/>
</dbReference>
<evidence type="ECO:0000256" key="9">
    <source>
        <dbReference type="ARBA" id="ARBA00022840"/>
    </source>
</evidence>
<keyword evidence="8" id="KW-0347">Helicase</keyword>
<proteinExistence type="inferred from homology"/>
<keyword evidence="16" id="KW-1185">Reference proteome</keyword>
<evidence type="ECO:0000256" key="5">
    <source>
        <dbReference type="ARBA" id="ARBA00012552"/>
    </source>
</evidence>
<keyword evidence="6" id="KW-0547">Nucleotide-binding</keyword>
<comment type="catalytic activity">
    <reaction evidence="12">
        <text>ATP + H2O = ADP + phosphate + H(+)</text>
        <dbReference type="Rhea" id="RHEA:13065"/>
        <dbReference type="ChEBI" id="CHEBI:15377"/>
        <dbReference type="ChEBI" id="CHEBI:15378"/>
        <dbReference type="ChEBI" id="CHEBI:30616"/>
        <dbReference type="ChEBI" id="CHEBI:43474"/>
        <dbReference type="ChEBI" id="CHEBI:456216"/>
        <dbReference type="EC" id="3.6.4.13"/>
    </reaction>
</comment>
<dbReference type="InterPro" id="IPR022192">
    <property type="entry name" value="SUV3_C"/>
</dbReference>
<dbReference type="FunFam" id="3.40.50.300:FF:000446">
    <property type="entry name" value="ATP-dependent RNA helicase SUPV3L1, mitochondrial"/>
    <property type="match status" value="1"/>
</dbReference>
<dbReference type="GO" id="GO:0016787">
    <property type="term" value="F:hydrolase activity"/>
    <property type="evidence" value="ECO:0007669"/>
    <property type="project" value="UniProtKB-KW"/>
</dbReference>
<dbReference type="InterPro" id="IPR050699">
    <property type="entry name" value="RNA-DNA_Helicase"/>
</dbReference>
<dbReference type="Gene3D" id="1.20.272.40">
    <property type="match status" value="1"/>
</dbReference>
<sequence length="813" mass="92265">MSACLRKLPIRTAYNLSVVTPRRLNCVHTIRTPSCQGAAHRRCRRLLLNARVCVSTSLRVPVRWKSSSDDKDISSIIQPIPVKPCADPDGINVGEELTGTLKKGDLLKLLNQFYRRPEIKRLAAENGLDDKLFHQAYVNFRRYCMESDRLPVDLHVVLSDILQEAGHVDDIFPYFVRHARVMFPHLDCMDDLRKISDLRHPANWYPEARAFQRKIIYHSGPTNSGKTYHALERFLSAKSGVYCGPLRLLANEVFNKSNTAGTPCDLVTGEERQYVNPENEPSGHVACTVEMTSVTTPYEVAVIDEIQMMRDKQRGWAWTRALLGVCAYEVHVCGEGSCIDLVKELALVTGDEFEVRKYKRLTPLKVLNEAIGSFDRIKPGDCIVCFGKNDIYHVSRQLERRGVEVAVIYGTLPPGTKIAQAQKFNDPDNTCKVLVATDAIGMGLNLNIKRIVFYSVVKPTINEKGEKEIDVIPPSTALQIGGRAGRYGTKHEEGEVTTFKSNDLPLMRKLLSTPIDPVEQAGIHPTAEQIELFAYHLPKATLSNLIDIFVTLSELDNEKYFMCHIDDFKFLADMIEHVPLQLRVRYVFCCAPIMRKQPFICTMFLKYARQCSRGEPVTLDWLCRQLGWPFTPPQVINDLVHLENVFDVLDLYMWLSYRFIDLFPDVNHVRDMQTELDELIQVGVYNITRLLRNSETAISTGTLDSEDDFEVRRRSQKAEQTHDDDFDDTDDVAEVKSRKHSLSAEFKNARRSQAMGGSKVSSGGHRLADQLVKQGLLTRDMLERLRDELTEEGNEKGQGTGGNNKNPGYIRRK</sequence>
<dbReference type="FunFam" id="1.20.58.1080:FF:000001">
    <property type="entry name" value="ATP-dependent RNA helicase SUPV3L1, mitochondrial"/>
    <property type="match status" value="1"/>
</dbReference>
<evidence type="ECO:0000256" key="7">
    <source>
        <dbReference type="ARBA" id="ARBA00022801"/>
    </source>
</evidence>
<dbReference type="EMBL" id="JAODUO010000084">
    <property type="protein sequence ID" value="KAK2190269.1"/>
    <property type="molecule type" value="Genomic_DNA"/>
</dbReference>
<dbReference type="Gene3D" id="3.40.50.300">
    <property type="entry name" value="P-loop containing nucleotide triphosphate hydrolases"/>
    <property type="match status" value="2"/>
</dbReference>
<dbReference type="SMART" id="SM00490">
    <property type="entry name" value="HELICc"/>
    <property type="match status" value="1"/>
</dbReference>
<comment type="similarity">
    <text evidence="4">Belongs to the helicase family.</text>
</comment>
<dbReference type="EC" id="3.6.4.13" evidence="5"/>
<feature type="compositionally biased region" description="Basic and acidic residues" evidence="13">
    <location>
        <begin position="710"/>
        <end position="723"/>
    </location>
</feature>
<evidence type="ECO:0000256" key="12">
    <source>
        <dbReference type="ARBA" id="ARBA00047984"/>
    </source>
</evidence>
<evidence type="ECO:0000313" key="16">
    <source>
        <dbReference type="Proteomes" id="UP001209878"/>
    </source>
</evidence>
<dbReference type="InterPro" id="IPR001650">
    <property type="entry name" value="Helicase_C-like"/>
</dbReference>
<dbReference type="GO" id="GO:0005524">
    <property type="term" value="F:ATP binding"/>
    <property type="evidence" value="ECO:0007669"/>
    <property type="project" value="UniProtKB-KW"/>
</dbReference>
<protein>
    <recommendedName>
        <fullName evidence="5">RNA helicase</fullName>
        <ecNumber evidence="5">3.6.4.13</ecNumber>
    </recommendedName>
</protein>
<dbReference type="Pfam" id="PF18147">
    <property type="entry name" value="Suv3_C_1"/>
    <property type="match status" value="1"/>
</dbReference>
<reference evidence="15" key="1">
    <citation type="journal article" date="2023" name="Mol. Biol. Evol.">
        <title>Third-Generation Sequencing Reveals the Adaptive Role of the Epigenome in Three Deep-Sea Polychaetes.</title>
        <authorList>
            <person name="Perez M."/>
            <person name="Aroh O."/>
            <person name="Sun Y."/>
            <person name="Lan Y."/>
            <person name="Juniper S.K."/>
            <person name="Young C.R."/>
            <person name="Angers B."/>
            <person name="Qian P.Y."/>
        </authorList>
    </citation>
    <scope>NUCLEOTIDE SEQUENCE</scope>
    <source>
        <strain evidence="15">R07B-5</strain>
    </source>
</reference>
<evidence type="ECO:0000256" key="1">
    <source>
        <dbReference type="ARBA" id="ARBA00001936"/>
    </source>
</evidence>
<keyword evidence="11" id="KW-0496">Mitochondrion</keyword>
<dbReference type="CDD" id="cd17913">
    <property type="entry name" value="DEXQc_Suv3"/>
    <property type="match status" value="1"/>
</dbReference>
<dbReference type="Gene3D" id="1.10.1740.140">
    <property type="match status" value="1"/>
</dbReference>
<feature type="region of interest" description="Disordered" evidence="13">
    <location>
        <begin position="783"/>
        <end position="813"/>
    </location>
</feature>
<evidence type="ECO:0000313" key="15">
    <source>
        <dbReference type="EMBL" id="KAK2190269.1"/>
    </source>
</evidence>
<evidence type="ECO:0000256" key="11">
    <source>
        <dbReference type="ARBA" id="ARBA00023128"/>
    </source>
</evidence>
<dbReference type="Proteomes" id="UP001209878">
    <property type="component" value="Unassembled WGS sequence"/>
</dbReference>
<dbReference type="SUPFAM" id="SSF52540">
    <property type="entry name" value="P-loop containing nucleoside triphosphate hydrolases"/>
    <property type="match status" value="2"/>
</dbReference>
<gene>
    <name evidence="15" type="ORF">NP493_79g00025</name>
</gene>
<dbReference type="GO" id="GO:0045025">
    <property type="term" value="C:mitochondrial degradosome"/>
    <property type="evidence" value="ECO:0007669"/>
    <property type="project" value="TreeGrafter"/>
</dbReference>
<organism evidence="15 16">
    <name type="scientific">Ridgeia piscesae</name>
    <name type="common">Tubeworm</name>
    <dbReference type="NCBI Taxonomy" id="27915"/>
    <lineage>
        <taxon>Eukaryota</taxon>
        <taxon>Metazoa</taxon>
        <taxon>Spiralia</taxon>
        <taxon>Lophotrochozoa</taxon>
        <taxon>Annelida</taxon>
        <taxon>Polychaeta</taxon>
        <taxon>Sedentaria</taxon>
        <taxon>Canalipalpata</taxon>
        <taxon>Sabellida</taxon>
        <taxon>Siboglinidae</taxon>
        <taxon>Ridgeia</taxon>
    </lineage>
</organism>
<dbReference type="Pfam" id="PF00271">
    <property type="entry name" value="Helicase_C"/>
    <property type="match status" value="1"/>
</dbReference>
<feature type="domain" description="Helicase C-terminal" evidence="14">
    <location>
        <begin position="366"/>
        <end position="534"/>
    </location>
</feature>
<dbReference type="GO" id="GO:0000965">
    <property type="term" value="P:mitochondrial RNA 3'-end processing"/>
    <property type="evidence" value="ECO:0007669"/>
    <property type="project" value="TreeGrafter"/>
</dbReference>
<evidence type="ECO:0000256" key="4">
    <source>
        <dbReference type="ARBA" id="ARBA00008708"/>
    </source>
</evidence>
<evidence type="ECO:0000256" key="2">
    <source>
        <dbReference type="ARBA" id="ARBA00001946"/>
    </source>
</evidence>
<dbReference type="Pfam" id="PF18114">
    <property type="entry name" value="Suv3_N"/>
    <property type="match status" value="1"/>
</dbReference>
<comment type="caution">
    <text evidence="15">The sequence shown here is derived from an EMBL/GenBank/DDBJ whole genome shotgun (WGS) entry which is preliminary data.</text>
</comment>
<dbReference type="Gene3D" id="1.20.58.1080">
    <property type="match status" value="1"/>
</dbReference>
<name>A0AAD9UI21_RIDPI</name>
<dbReference type="PANTHER" id="PTHR12131:SF1">
    <property type="entry name" value="ATP-DEPENDENT RNA HELICASE SUPV3L1, MITOCHONDRIAL-RELATED"/>
    <property type="match status" value="1"/>
</dbReference>
<dbReference type="Pfam" id="PF22527">
    <property type="entry name" value="DEXQc_Suv3"/>
    <property type="match status" value="1"/>
</dbReference>
<dbReference type="InterPro" id="IPR041453">
    <property type="entry name" value="Suv3_N"/>
</dbReference>
<comment type="subcellular location">
    <subcellularLocation>
        <location evidence="3">Mitochondrion</location>
    </subcellularLocation>
</comment>
<evidence type="ECO:0000256" key="13">
    <source>
        <dbReference type="SAM" id="MobiDB-lite"/>
    </source>
</evidence>
<dbReference type="CDD" id="cd18805">
    <property type="entry name" value="SF2_C_suv3"/>
    <property type="match status" value="1"/>
</dbReference>
<dbReference type="GO" id="GO:0003724">
    <property type="term" value="F:RNA helicase activity"/>
    <property type="evidence" value="ECO:0007669"/>
    <property type="project" value="UniProtKB-EC"/>
</dbReference>
<keyword evidence="9" id="KW-0067">ATP-binding</keyword>
<keyword evidence="7" id="KW-0378">Hydrolase</keyword>
<comment type="cofactor">
    <cofactor evidence="1">
        <name>Mn(2+)</name>
        <dbReference type="ChEBI" id="CHEBI:29035"/>
    </cofactor>
</comment>
<evidence type="ECO:0000256" key="8">
    <source>
        <dbReference type="ARBA" id="ARBA00022806"/>
    </source>
</evidence>
<dbReference type="InterPro" id="IPR027417">
    <property type="entry name" value="P-loop_NTPase"/>
</dbReference>
<dbReference type="PROSITE" id="PS51194">
    <property type="entry name" value="HELICASE_CTER"/>
    <property type="match status" value="1"/>
</dbReference>
<evidence type="ECO:0000256" key="6">
    <source>
        <dbReference type="ARBA" id="ARBA00022741"/>
    </source>
</evidence>
<accession>A0AAD9UI21</accession>
<keyword evidence="10" id="KW-0809">Transit peptide</keyword>
<dbReference type="AlphaFoldDB" id="A0AAD9UI21"/>
<dbReference type="InterPro" id="IPR044774">
    <property type="entry name" value="Suv3_DEXQc"/>
</dbReference>